<dbReference type="Proteomes" id="UP000567293">
    <property type="component" value="Unassembled WGS sequence"/>
</dbReference>
<protein>
    <submittedName>
        <fullName evidence="1">Uncharacterized protein</fullName>
    </submittedName>
</protein>
<dbReference type="AlphaFoldDB" id="A0A7V8NWK2"/>
<evidence type="ECO:0000313" key="1">
    <source>
        <dbReference type="EMBL" id="MBA0088803.1"/>
    </source>
</evidence>
<accession>A0A7V8NWK2</accession>
<organism evidence="1 2">
    <name type="scientific">Candidatus Acidiferrum panamense</name>
    <dbReference type="NCBI Taxonomy" id="2741543"/>
    <lineage>
        <taxon>Bacteria</taxon>
        <taxon>Pseudomonadati</taxon>
        <taxon>Acidobacteriota</taxon>
        <taxon>Terriglobia</taxon>
        <taxon>Candidatus Acidiferrales</taxon>
        <taxon>Candidatus Acidiferrum</taxon>
    </lineage>
</organism>
<evidence type="ECO:0000313" key="2">
    <source>
        <dbReference type="Proteomes" id="UP000567293"/>
    </source>
</evidence>
<proteinExistence type="predicted"/>
<comment type="caution">
    <text evidence="1">The sequence shown here is derived from an EMBL/GenBank/DDBJ whole genome shotgun (WGS) entry which is preliminary data.</text>
</comment>
<sequence>MNNKSLSAESALVFAKLEEHGLLLRIDANLPNVCALVAGERVRGSWWSHPSGRAIFAVDGELADHPDVLMTKLISGKVTYVHRALWPQVIAVGRSREPWQMKDLSTDGRKLLAQVDRKPVEPDRRASKAASELETRLLVYSEQFHSESGAHGRRLESWDHWSNRIGNVGEPITAVSGGRLLEEVVASLNRKFKGSGRLPWQGRSSSR</sequence>
<dbReference type="EMBL" id="JACDQQ010002683">
    <property type="protein sequence ID" value="MBA0088803.1"/>
    <property type="molecule type" value="Genomic_DNA"/>
</dbReference>
<gene>
    <name evidence="1" type="ORF">HRJ53_27760</name>
</gene>
<name>A0A7V8NWK2_9BACT</name>
<keyword evidence="2" id="KW-1185">Reference proteome</keyword>
<reference evidence="1" key="1">
    <citation type="submission" date="2020-06" db="EMBL/GenBank/DDBJ databases">
        <title>Legume-microbial interactions unlock mineral nutrients during tropical forest succession.</title>
        <authorList>
            <person name="Epihov D.Z."/>
        </authorList>
    </citation>
    <scope>NUCLEOTIDE SEQUENCE [LARGE SCALE GENOMIC DNA]</scope>
    <source>
        <strain evidence="1">Pan2503</strain>
    </source>
</reference>